<name>A0A8D8FZ75_CULPI</name>
<organism evidence="1">
    <name type="scientific">Culex pipiens</name>
    <name type="common">House mosquito</name>
    <dbReference type="NCBI Taxonomy" id="7175"/>
    <lineage>
        <taxon>Eukaryota</taxon>
        <taxon>Metazoa</taxon>
        <taxon>Ecdysozoa</taxon>
        <taxon>Arthropoda</taxon>
        <taxon>Hexapoda</taxon>
        <taxon>Insecta</taxon>
        <taxon>Pterygota</taxon>
        <taxon>Neoptera</taxon>
        <taxon>Endopterygota</taxon>
        <taxon>Diptera</taxon>
        <taxon>Nematocera</taxon>
        <taxon>Culicoidea</taxon>
        <taxon>Culicidae</taxon>
        <taxon>Culicinae</taxon>
        <taxon>Culicini</taxon>
        <taxon>Culex</taxon>
        <taxon>Culex</taxon>
    </lineage>
</organism>
<sequence length="104" mass="11908">MLQKVNHHWLLNIPYTSQRSAPIGSGNPSHIPEKHRSTLLAIFSIPPICLGVFCRLLVGLEKCSTLETPDRCCFSWEIHCFHPDDRKPLQFARSVGHRSPLCRY</sequence>
<reference evidence="1" key="1">
    <citation type="submission" date="2021-05" db="EMBL/GenBank/DDBJ databases">
        <authorList>
            <person name="Alioto T."/>
            <person name="Alioto T."/>
            <person name="Gomez Garrido J."/>
        </authorList>
    </citation>
    <scope>NUCLEOTIDE SEQUENCE</scope>
</reference>
<proteinExistence type="predicted"/>
<protein>
    <submittedName>
        <fullName evidence="1">(northern house mosquito) hypothetical protein</fullName>
    </submittedName>
</protein>
<dbReference type="EMBL" id="HBUE01115981">
    <property type="protein sequence ID" value="CAG6490542.1"/>
    <property type="molecule type" value="Transcribed_RNA"/>
</dbReference>
<evidence type="ECO:0000313" key="1">
    <source>
        <dbReference type="EMBL" id="CAG6490542.1"/>
    </source>
</evidence>
<dbReference type="AlphaFoldDB" id="A0A8D8FZ75"/>
<accession>A0A8D8FZ75</accession>